<dbReference type="HOGENOM" id="CLU_2146987_0_0_1"/>
<feature type="chain" id="PRO_5004508734" evidence="1">
    <location>
        <begin position="19"/>
        <end position="110"/>
    </location>
</feature>
<dbReference type="OrthoDB" id="3712072at2759"/>
<dbReference type="EMBL" id="KE145354">
    <property type="protein sequence ID" value="EPE35243.1"/>
    <property type="molecule type" value="Genomic_DNA"/>
</dbReference>
<gene>
    <name evidence="2" type="ORF">GLAREA_10940</name>
</gene>
<reference evidence="2 3" key="1">
    <citation type="journal article" date="2013" name="BMC Genomics">
        <title>Genomics-driven discovery of the pneumocandin biosynthetic gene cluster in the fungus Glarea lozoyensis.</title>
        <authorList>
            <person name="Chen L."/>
            <person name="Yue Q."/>
            <person name="Zhang X."/>
            <person name="Xiang M."/>
            <person name="Wang C."/>
            <person name="Li S."/>
            <person name="Che Y."/>
            <person name="Ortiz-Lopez F.J."/>
            <person name="Bills G.F."/>
            <person name="Liu X."/>
            <person name="An Z."/>
        </authorList>
    </citation>
    <scope>NUCLEOTIDE SEQUENCE [LARGE SCALE GENOMIC DNA]</scope>
    <source>
        <strain evidence="3">ATCC 20868 / MF5171</strain>
    </source>
</reference>
<dbReference type="Proteomes" id="UP000016922">
    <property type="component" value="Unassembled WGS sequence"/>
</dbReference>
<feature type="signal peptide" evidence="1">
    <location>
        <begin position="1"/>
        <end position="18"/>
    </location>
</feature>
<dbReference type="GeneID" id="19469984"/>
<dbReference type="KEGG" id="glz:GLAREA_10940"/>
<dbReference type="AlphaFoldDB" id="S3EA95"/>
<evidence type="ECO:0000313" key="2">
    <source>
        <dbReference type="EMBL" id="EPE35243.1"/>
    </source>
</evidence>
<keyword evidence="1" id="KW-0732">Signal</keyword>
<evidence type="ECO:0000256" key="1">
    <source>
        <dbReference type="SAM" id="SignalP"/>
    </source>
</evidence>
<organism evidence="2 3">
    <name type="scientific">Glarea lozoyensis (strain ATCC 20868 / MF5171)</name>
    <dbReference type="NCBI Taxonomy" id="1116229"/>
    <lineage>
        <taxon>Eukaryota</taxon>
        <taxon>Fungi</taxon>
        <taxon>Dikarya</taxon>
        <taxon>Ascomycota</taxon>
        <taxon>Pezizomycotina</taxon>
        <taxon>Leotiomycetes</taxon>
        <taxon>Helotiales</taxon>
        <taxon>Helotiaceae</taxon>
        <taxon>Glarea</taxon>
    </lineage>
</organism>
<accession>S3EA95</accession>
<sequence length="110" mass="11326">MQFTSTVLVALLTSLTLAAPQKNSKLNQYATIDDCNNDRNILFHASPSEGSCHGVDGKTGALYLVTGDGAAGAYFVSKTTGDCKGDGPTLAQGTCISPNGAGSIEFVRPI</sequence>
<proteinExistence type="predicted"/>
<dbReference type="eggNOG" id="ENOG502TGK4">
    <property type="taxonomic scope" value="Eukaryota"/>
</dbReference>
<name>S3EA95_GLAL2</name>
<protein>
    <submittedName>
        <fullName evidence="2">Uncharacterized protein</fullName>
    </submittedName>
</protein>
<dbReference type="RefSeq" id="XP_008077322.1">
    <property type="nucleotide sequence ID" value="XM_008079131.1"/>
</dbReference>
<keyword evidence="3" id="KW-1185">Reference proteome</keyword>
<evidence type="ECO:0000313" key="3">
    <source>
        <dbReference type="Proteomes" id="UP000016922"/>
    </source>
</evidence>